<dbReference type="InterPro" id="IPR011051">
    <property type="entry name" value="RmlC_Cupin_sf"/>
</dbReference>
<organism evidence="3 4">
    <name type="scientific">Tilletia horrida</name>
    <dbReference type="NCBI Taxonomy" id="155126"/>
    <lineage>
        <taxon>Eukaryota</taxon>
        <taxon>Fungi</taxon>
        <taxon>Dikarya</taxon>
        <taxon>Basidiomycota</taxon>
        <taxon>Ustilaginomycotina</taxon>
        <taxon>Exobasidiomycetes</taxon>
        <taxon>Tilletiales</taxon>
        <taxon>Tilletiaceae</taxon>
        <taxon>Tilletia</taxon>
    </lineage>
</organism>
<reference evidence="3" key="1">
    <citation type="journal article" date="2023" name="PhytoFront">
        <title>Draft Genome Resources of Seven Strains of Tilletia horrida, Causal Agent of Kernel Smut of Rice.</title>
        <authorList>
            <person name="Khanal S."/>
            <person name="Antony Babu S."/>
            <person name="Zhou X.G."/>
        </authorList>
    </citation>
    <scope>NUCLEOTIDE SEQUENCE</scope>
    <source>
        <strain evidence="3">TX3</strain>
    </source>
</reference>
<dbReference type="EMBL" id="JAPDMQ010000644">
    <property type="protein sequence ID" value="KAK0521745.1"/>
    <property type="molecule type" value="Genomic_DNA"/>
</dbReference>
<dbReference type="Proteomes" id="UP001176521">
    <property type="component" value="Unassembled WGS sequence"/>
</dbReference>
<dbReference type="PANTHER" id="PTHR36448">
    <property type="entry name" value="BLR7373 PROTEIN"/>
    <property type="match status" value="1"/>
</dbReference>
<keyword evidence="4" id="KW-1185">Reference proteome</keyword>
<dbReference type="SUPFAM" id="SSF51182">
    <property type="entry name" value="RmlC-like cupins"/>
    <property type="match status" value="1"/>
</dbReference>
<evidence type="ECO:0000313" key="3">
    <source>
        <dbReference type="EMBL" id="KAK0521745.1"/>
    </source>
</evidence>
<dbReference type="Pfam" id="PF00190">
    <property type="entry name" value="Cupin_1"/>
    <property type="match status" value="1"/>
</dbReference>
<evidence type="ECO:0000313" key="4">
    <source>
        <dbReference type="Proteomes" id="UP001176521"/>
    </source>
</evidence>
<dbReference type="Gene3D" id="2.60.120.10">
    <property type="entry name" value="Jelly Rolls"/>
    <property type="match status" value="1"/>
</dbReference>
<proteinExistence type="predicted"/>
<feature type="domain" description="Cupin type-1" evidence="2">
    <location>
        <begin position="94"/>
        <end position="171"/>
    </location>
</feature>
<evidence type="ECO:0000256" key="1">
    <source>
        <dbReference type="SAM" id="MobiDB-lite"/>
    </source>
</evidence>
<dbReference type="PANTHER" id="PTHR36448:SF2">
    <property type="entry name" value="CUPIN TYPE-1 DOMAIN-CONTAINING PROTEIN"/>
    <property type="match status" value="1"/>
</dbReference>
<evidence type="ECO:0000259" key="2">
    <source>
        <dbReference type="Pfam" id="PF00190"/>
    </source>
</evidence>
<feature type="region of interest" description="Disordered" evidence="1">
    <location>
        <begin position="275"/>
        <end position="295"/>
    </location>
</feature>
<dbReference type="CDD" id="cd02219">
    <property type="entry name" value="cupin_YjlB-like"/>
    <property type="match status" value="1"/>
</dbReference>
<sequence>MALPSPPLSILLPSDGRSPMAGPSQLPALHYKGVFQPFLVADPEQDASSQPDLGSTDGAGAKKKRKNGPAERIEAHLRARGWESTWRYGMYKHAHYHSTTHELLSVFQGSARIQLGGVSAFSSNPTSPLQTPASPPPLLGLGMDNPSETEKVLLLEPGDVLLLPAGYTHFALPPSPAAPTPTPTPPAEPFLMVGSYPEGSAPWDMRYPCPASPAATLAGGEDSEEKENECTRATAQIRTGLLERPRKGLFDARDPADLSGPGSMEALWAVEAVVESDGDQPRQHGSNWGSRQGRT</sequence>
<dbReference type="InterPro" id="IPR014710">
    <property type="entry name" value="RmlC-like_jellyroll"/>
</dbReference>
<comment type="caution">
    <text evidence="3">The sequence shown here is derived from an EMBL/GenBank/DDBJ whole genome shotgun (WGS) entry which is preliminary data.</text>
</comment>
<dbReference type="InterPro" id="IPR006045">
    <property type="entry name" value="Cupin_1"/>
</dbReference>
<dbReference type="AlphaFoldDB" id="A0AAN6G5C4"/>
<feature type="compositionally biased region" description="Polar residues" evidence="1">
    <location>
        <begin position="283"/>
        <end position="295"/>
    </location>
</feature>
<feature type="region of interest" description="Disordered" evidence="1">
    <location>
        <begin position="1"/>
        <end position="26"/>
    </location>
</feature>
<dbReference type="InterPro" id="IPR047121">
    <property type="entry name" value="YjiB-like"/>
</dbReference>
<accession>A0AAN6G5C4</accession>
<protein>
    <recommendedName>
        <fullName evidence="2">Cupin type-1 domain-containing protein</fullName>
    </recommendedName>
</protein>
<gene>
    <name evidence="3" type="ORF">OC842_006688</name>
</gene>
<feature type="region of interest" description="Disordered" evidence="1">
    <location>
        <begin position="41"/>
        <end position="72"/>
    </location>
</feature>
<name>A0AAN6G5C4_9BASI</name>